<protein>
    <submittedName>
        <fullName evidence="2">Uncharacterized protein</fullName>
    </submittedName>
</protein>
<name>A0AA40GC02_9HYME</name>
<organism evidence="2 3">
    <name type="scientific">Melipona bicolor</name>
    <dbReference type="NCBI Taxonomy" id="60889"/>
    <lineage>
        <taxon>Eukaryota</taxon>
        <taxon>Metazoa</taxon>
        <taxon>Ecdysozoa</taxon>
        <taxon>Arthropoda</taxon>
        <taxon>Hexapoda</taxon>
        <taxon>Insecta</taxon>
        <taxon>Pterygota</taxon>
        <taxon>Neoptera</taxon>
        <taxon>Endopterygota</taxon>
        <taxon>Hymenoptera</taxon>
        <taxon>Apocrita</taxon>
        <taxon>Aculeata</taxon>
        <taxon>Apoidea</taxon>
        <taxon>Anthophila</taxon>
        <taxon>Apidae</taxon>
        <taxon>Melipona</taxon>
    </lineage>
</organism>
<dbReference type="AlphaFoldDB" id="A0AA40GC02"/>
<evidence type="ECO:0000256" key="1">
    <source>
        <dbReference type="SAM" id="MobiDB-lite"/>
    </source>
</evidence>
<evidence type="ECO:0000313" key="2">
    <source>
        <dbReference type="EMBL" id="KAK1134815.1"/>
    </source>
</evidence>
<dbReference type="Proteomes" id="UP001177670">
    <property type="component" value="Unassembled WGS sequence"/>
</dbReference>
<proteinExistence type="predicted"/>
<comment type="caution">
    <text evidence="2">The sequence shown here is derived from an EMBL/GenBank/DDBJ whole genome shotgun (WGS) entry which is preliminary data.</text>
</comment>
<accession>A0AA40GC02</accession>
<reference evidence="2" key="1">
    <citation type="submission" date="2021-10" db="EMBL/GenBank/DDBJ databases">
        <title>Melipona bicolor Genome sequencing and assembly.</title>
        <authorList>
            <person name="Araujo N.S."/>
            <person name="Arias M.C."/>
        </authorList>
    </citation>
    <scope>NUCLEOTIDE SEQUENCE</scope>
    <source>
        <strain evidence="2">USP_2M_L1-L4_2017</strain>
        <tissue evidence="2">Whole body</tissue>
    </source>
</reference>
<keyword evidence="3" id="KW-1185">Reference proteome</keyword>
<evidence type="ECO:0000313" key="3">
    <source>
        <dbReference type="Proteomes" id="UP001177670"/>
    </source>
</evidence>
<gene>
    <name evidence="2" type="ORF">K0M31_007586</name>
</gene>
<sequence>MLKLGEIGAGPPTRRHASLTGGNTVKIKFPRISSEGSGLERRLRGQLPVPEGPRVPVAGGKDAHSSLTFLSSWPSGPRSGAACNPPEAQRQFSFSKEFAHSAIRWSGIATGATRATRSND</sequence>
<dbReference type="EMBL" id="JAHYIQ010000002">
    <property type="protein sequence ID" value="KAK1134815.1"/>
    <property type="molecule type" value="Genomic_DNA"/>
</dbReference>
<feature type="region of interest" description="Disordered" evidence="1">
    <location>
        <begin position="1"/>
        <end position="20"/>
    </location>
</feature>